<comment type="caution">
    <text evidence="12">The sequence shown here is derived from an EMBL/GenBank/DDBJ whole genome shotgun (WGS) entry which is preliminary data.</text>
</comment>
<evidence type="ECO:0000256" key="10">
    <source>
        <dbReference type="ARBA" id="ARBA00023125"/>
    </source>
</evidence>
<evidence type="ECO:0000256" key="4">
    <source>
        <dbReference type="ARBA" id="ARBA00022722"/>
    </source>
</evidence>
<evidence type="ECO:0000313" key="13">
    <source>
        <dbReference type="Proteomes" id="UP000267593"/>
    </source>
</evidence>
<keyword evidence="7" id="KW-0255">Endonuclease</keyword>
<dbReference type="SMART" id="SM00487">
    <property type="entry name" value="DEXDc"/>
    <property type="match status" value="1"/>
</dbReference>
<dbReference type="PANTHER" id="PTHR30195:SF15">
    <property type="entry name" value="TYPE I RESTRICTION ENZYME HINDI ENDONUCLEASE SUBUNIT"/>
    <property type="match status" value="1"/>
</dbReference>
<dbReference type="EC" id="3.1.21.3" evidence="3"/>
<gene>
    <name evidence="12" type="primary">hsdR_1</name>
    <name evidence="12" type="ORF">D8863_01535</name>
</gene>
<evidence type="ECO:0000256" key="6">
    <source>
        <dbReference type="ARBA" id="ARBA00022747"/>
    </source>
</evidence>
<evidence type="ECO:0000256" key="5">
    <source>
        <dbReference type="ARBA" id="ARBA00022741"/>
    </source>
</evidence>
<dbReference type="InterPro" id="IPR014001">
    <property type="entry name" value="Helicase_ATP-bd"/>
</dbReference>
<keyword evidence="9" id="KW-0067">ATP-binding</keyword>
<dbReference type="EMBL" id="RJNJ01000001">
    <property type="protein sequence ID" value="RSI69721.1"/>
    <property type="molecule type" value="Genomic_DNA"/>
</dbReference>
<dbReference type="Pfam" id="PF18766">
    <property type="entry name" value="SWI2_SNF2"/>
    <property type="match status" value="1"/>
</dbReference>
<sequence length="1037" mass="121538">MKRLEQTILTKHKKGFLMAKKKDFSELTRVQIPAALHLMRLGYTYLPRNGKEIAERDPDTNILVSVFKEQFLKFNNYLTEEDFERELANIKLELDQNDLGRSFFRRLQGQEDTVYIDWENPEANTFHLALEVTCKNGQDEFRPDIVVFINGLPLSYIEVKQPNAIRDGKTGIQSEQDRTRQRFENRKFRRFNNITQLIALSDNLPYISGQGQQKQGSYYGSNAYSKTKFNAFKEEREEDFLHSLATLTEDQIDFVLDDMNHFALKSQPEFKTNLNPDTPCNAFLSSLYQKERLLFMLRFGLVYVEEESKDGQIQLQKHVMRYPQYFATRAIEETIARGVKKGVIWHTQGSGKTALAFFNIRYLTNYFSKQGIVPQFYFVVDRLDLADQAFKEFTKRGLKVKRINSPQELNQKQDGYDVAVVNIQKFKDNSDLTDRSGYDLNRQNIYFIDEAHRSYNERGSYLPNLYQADTNAIKIALTGTPLITYKKDGKTKENHATTRDIFGDYIHKYYYNQSIDDGFTLRLMREDIETSYKDNLRSINEEIQRGGLSKEDIFAHPRYVEPMLDFIIEDFNRARDVIFDDQTIGGMIVCDSSKQARELEKQLEKRRKAGTINLTSALILHDEGDKEEKKDKVDAYKEGKIDLTIVYSMLLTGFDAPRLKRLYLGRKIKAHNLLQTLTRVNRPYKDYLFGYVIDFADISKEFDRTNRAYLEELNQEYDTALTGEKGEDVFGSLFVPADEISHELSKTELILLDYPTDNLEYFSQAINDIKDRKQLIDLRKALESIKQYYNIARLLGYHQLIEQIDIAQVAILLNILSRRMLTLSLIDKPADFSSQTLLNLAMSETSFSFVKIAEEELRLAANDLEDWRRRVAGKIKKQRDEKDPEWVSLYEEFQRIMQKHFIYGQEGYTMENIKETQKDYEELFKSVEDYYTRMRRLTMNFNGDEMAARSYKHVTNSTTVSEFPAIYHVIKGSKVKLDHRIGQNQGVLDNEEYLKRMIREQARKEMKKNQSASNMAKQDFDRLVESLFEGYEEEYQH</sequence>
<evidence type="ECO:0000256" key="3">
    <source>
        <dbReference type="ARBA" id="ARBA00012654"/>
    </source>
</evidence>
<dbReference type="SUPFAM" id="SSF52540">
    <property type="entry name" value="P-loop containing nucleoside triphosphate hydrolases"/>
    <property type="match status" value="2"/>
</dbReference>
<proteinExistence type="inferred from homology"/>
<dbReference type="CDD" id="cd22332">
    <property type="entry name" value="HsdR_N"/>
    <property type="match status" value="1"/>
</dbReference>
<dbReference type="Pfam" id="PF04313">
    <property type="entry name" value="HSDR_N"/>
    <property type="match status" value="1"/>
</dbReference>
<dbReference type="InterPro" id="IPR007409">
    <property type="entry name" value="Restrct_endonuc_type1_HsdR_N"/>
</dbReference>
<keyword evidence="6" id="KW-0680">Restriction system</keyword>
<dbReference type="Proteomes" id="UP000267593">
    <property type="component" value="Unassembled WGS sequence"/>
</dbReference>
<keyword evidence="4" id="KW-0540">Nuclease</keyword>
<evidence type="ECO:0000256" key="1">
    <source>
        <dbReference type="ARBA" id="ARBA00000851"/>
    </source>
</evidence>
<dbReference type="PANTHER" id="PTHR30195">
    <property type="entry name" value="TYPE I SITE-SPECIFIC DEOXYRIBONUCLEASE PROTEIN SUBUNIT M AND R"/>
    <property type="match status" value="1"/>
</dbReference>
<dbReference type="GO" id="GO:0005524">
    <property type="term" value="F:ATP binding"/>
    <property type="evidence" value="ECO:0007669"/>
    <property type="project" value="UniProtKB-KW"/>
</dbReference>
<comment type="catalytic activity">
    <reaction evidence="1">
        <text>Endonucleolytic cleavage of DNA to give random double-stranded fragments with terminal 5'-phosphates, ATP is simultaneously hydrolyzed.</text>
        <dbReference type="EC" id="3.1.21.3"/>
    </reaction>
</comment>
<feature type="domain" description="Helicase ATP-binding" evidence="11">
    <location>
        <begin position="333"/>
        <end position="499"/>
    </location>
</feature>
<dbReference type="InterPro" id="IPR040980">
    <property type="entry name" value="SWI2_SNF2"/>
</dbReference>
<dbReference type="InterPro" id="IPR051268">
    <property type="entry name" value="Type-I_R_enzyme_R_subunit"/>
</dbReference>
<dbReference type="Gene3D" id="3.40.50.300">
    <property type="entry name" value="P-loop containing nucleotide triphosphate hydrolases"/>
    <property type="match status" value="2"/>
</dbReference>
<accession>A0A3R9J5D3</accession>
<protein>
    <recommendedName>
        <fullName evidence="3">type I site-specific deoxyribonuclease</fullName>
        <ecNumber evidence="3">3.1.21.3</ecNumber>
    </recommendedName>
</protein>
<dbReference type="InterPro" id="IPR027417">
    <property type="entry name" value="P-loop_NTPase"/>
</dbReference>
<dbReference type="GO" id="GO:0009307">
    <property type="term" value="P:DNA restriction-modification system"/>
    <property type="evidence" value="ECO:0007669"/>
    <property type="project" value="UniProtKB-KW"/>
</dbReference>
<dbReference type="GO" id="GO:0003677">
    <property type="term" value="F:DNA binding"/>
    <property type="evidence" value="ECO:0007669"/>
    <property type="project" value="UniProtKB-KW"/>
</dbReference>
<dbReference type="GO" id="GO:0009035">
    <property type="term" value="F:type I site-specific deoxyribonuclease activity"/>
    <property type="evidence" value="ECO:0007669"/>
    <property type="project" value="UniProtKB-EC"/>
</dbReference>
<name>A0A3R9J5D3_STROR</name>
<reference evidence="12 13" key="1">
    <citation type="submission" date="2018-11" db="EMBL/GenBank/DDBJ databases">
        <title>Species Designations Belie Phenotypic and Genotypic Heterogeneity in Oral Streptococci.</title>
        <authorList>
            <person name="Velsko I."/>
        </authorList>
    </citation>
    <scope>NUCLEOTIDE SEQUENCE [LARGE SCALE GENOMIC DNA]</scope>
    <source>
        <strain evidence="12 13">BCC63</strain>
    </source>
</reference>
<organism evidence="12 13">
    <name type="scientific">Streptococcus oralis</name>
    <dbReference type="NCBI Taxonomy" id="1303"/>
    <lineage>
        <taxon>Bacteria</taxon>
        <taxon>Bacillati</taxon>
        <taxon>Bacillota</taxon>
        <taxon>Bacilli</taxon>
        <taxon>Lactobacillales</taxon>
        <taxon>Streptococcaceae</taxon>
        <taxon>Streptococcus</taxon>
    </lineage>
</organism>
<dbReference type="InterPro" id="IPR055180">
    <property type="entry name" value="HsdR_RecA-like_helicase_dom_2"/>
</dbReference>
<dbReference type="PROSITE" id="PS51192">
    <property type="entry name" value="HELICASE_ATP_BIND_1"/>
    <property type="match status" value="1"/>
</dbReference>
<evidence type="ECO:0000313" key="12">
    <source>
        <dbReference type="EMBL" id="RSI69721.1"/>
    </source>
</evidence>
<dbReference type="AlphaFoldDB" id="A0A3R9J5D3"/>
<keyword evidence="10" id="KW-0238">DNA-binding</keyword>
<evidence type="ECO:0000256" key="2">
    <source>
        <dbReference type="ARBA" id="ARBA00008598"/>
    </source>
</evidence>
<evidence type="ECO:0000259" key="11">
    <source>
        <dbReference type="PROSITE" id="PS51192"/>
    </source>
</evidence>
<evidence type="ECO:0000256" key="8">
    <source>
        <dbReference type="ARBA" id="ARBA00022801"/>
    </source>
</evidence>
<comment type="similarity">
    <text evidence="2">Belongs to the HsdR family.</text>
</comment>
<keyword evidence="8 12" id="KW-0378">Hydrolase</keyword>
<evidence type="ECO:0000256" key="9">
    <source>
        <dbReference type="ARBA" id="ARBA00022840"/>
    </source>
</evidence>
<evidence type="ECO:0000256" key="7">
    <source>
        <dbReference type="ARBA" id="ARBA00022759"/>
    </source>
</evidence>
<keyword evidence="5" id="KW-0547">Nucleotide-binding</keyword>
<dbReference type="Pfam" id="PF22679">
    <property type="entry name" value="T1R_D3-like"/>
    <property type="match status" value="1"/>
</dbReference>
<dbReference type="Gene3D" id="3.90.1570.50">
    <property type="match status" value="1"/>
</dbReference>